<dbReference type="AlphaFoldDB" id="F3ZP32"/>
<dbReference type="STRING" id="679937.Bcop_2453"/>
<keyword evidence="2" id="KW-1185">Reference proteome</keyword>
<dbReference type="EMBL" id="CM001167">
    <property type="protein sequence ID" value="EGJ72605.1"/>
    <property type="molecule type" value="Genomic_DNA"/>
</dbReference>
<dbReference type="PANTHER" id="PTHR43481:SF4">
    <property type="entry name" value="GLYCEROL-1-PHOSPHATE PHOSPHOHYDROLASE 1-RELATED"/>
    <property type="match status" value="1"/>
</dbReference>
<dbReference type="Pfam" id="PF13419">
    <property type="entry name" value="HAD_2"/>
    <property type="match status" value="1"/>
</dbReference>
<dbReference type="HOGENOM" id="CLU_045011_13_4_10"/>
<dbReference type="SFLD" id="SFLDG01129">
    <property type="entry name" value="C1.5:_HAD__Beta-PGM__Phosphata"/>
    <property type="match status" value="1"/>
</dbReference>
<dbReference type="InterPro" id="IPR041492">
    <property type="entry name" value="HAD_2"/>
</dbReference>
<dbReference type="Gene3D" id="3.40.50.1000">
    <property type="entry name" value="HAD superfamily/HAD-like"/>
    <property type="match status" value="1"/>
</dbReference>
<dbReference type="PANTHER" id="PTHR43481">
    <property type="entry name" value="FRUCTOSE-1-PHOSPHATE PHOSPHATASE"/>
    <property type="match status" value="1"/>
</dbReference>
<dbReference type="Gene3D" id="1.10.150.240">
    <property type="entry name" value="Putative phosphatase, domain 2"/>
    <property type="match status" value="1"/>
</dbReference>
<dbReference type="SUPFAM" id="SSF56784">
    <property type="entry name" value="HAD-like"/>
    <property type="match status" value="1"/>
</dbReference>
<dbReference type="SFLD" id="SFLDS00003">
    <property type="entry name" value="Haloacid_Dehalogenase"/>
    <property type="match status" value="1"/>
</dbReference>
<evidence type="ECO:0000313" key="1">
    <source>
        <dbReference type="EMBL" id="EGJ72605.1"/>
    </source>
</evidence>
<evidence type="ECO:0000313" key="2">
    <source>
        <dbReference type="Proteomes" id="UP000018439"/>
    </source>
</evidence>
<protein>
    <submittedName>
        <fullName evidence="1">HAD-superfamily hydrolase, subfamily IA, variant 3</fullName>
    </submittedName>
</protein>
<dbReference type="GO" id="GO:0050308">
    <property type="term" value="F:sugar-phosphatase activity"/>
    <property type="evidence" value="ECO:0007669"/>
    <property type="project" value="TreeGrafter"/>
</dbReference>
<sequence length="253" mass="28341">MYKQQIINYLTQHKQSNLKLKAVLFDMDGVLFDSMPNHAEAWNKVMKRHNLDMNKEEVYMNEGRTGRGTINLVCQREHGRDATDEEVTKIYEEKSDLFNSLPTAERMKGAYSLLLKVKSEGLIPMVVTGSGQHSLLKKLEKHFPNTFKEDYIISAYDVKHGKPDPEPYLMALKKANISANEAVVVENAPLGVESAVRAGILTLAVNTGPLDDSILLDAGADIVFPSMQALADNWDLLQNDILYCSKNSGKKKK</sequence>
<dbReference type="InterPro" id="IPR023214">
    <property type="entry name" value="HAD_sf"/>
</dbReference>
<gene>
    <name evidence="1" type="ORF">Bcop_2453</name>
</gene>
<accession>F3ZP32</accession>
<dbReference type="OrthoDB" id="9797743at2"/>
<dbReference type="InterPro" id="IPR051806">
    <property type="entry name" value="HAD-like_SPP"/>
</dbReference>
<dbReference type="PRINTS" id="PR00413">
    <property type="entry name" value="HADHALOGNASE"/>
</dbReference>
<dbReference type="SFLD" id="SFLDG01135">
    <property type="entry name" value="C1.5.6:_HAD__Beta-PGM__Phospha"/>
    <property type="match status" value="1"/>
</dbReference>
<proteinExistence type="predicted"/>
<dbReference type="NCBIfam" id="TIGR01509">
    <property type="entry name" value="HAD-SF-IA-v3"/>
    <property type="match status" value="1"/>
</dbReference>
<keyword evidence="1" id="KW-0378">Hydrolase</keyword>
<reference evidence="1 2" key="1">
    <citation type="journal article" date="2011" name="Stand. Genomic Sci.">
        <title>Non-contiguous finished genome sequence of Bacteroides coprosuis type strain (PC139).</title>
        <authorList>
            <person name="Land M."/>
            <person name="Held B."/>
            <person name="Gronow S."/>
            <person name="Abt B."/>
            <person name="Lucas S."/>
            <person name="Del Rio T.G."/>
            <person name="Nolan M."/>
            <person name="Tice H."/>
            <person name="Cheng J.F."/>
            <person name="Pitluck S."/>
            <person name="Liolios K."/>
            <person name="Pagani I."/>
            <person name="Ivanova N."/>
            <person name="Mavromatis K."/>
            <person name="Mikhailova N."/>
            <person name="Pati A."/>
            <person name="Tapia R."/>
            <person name="Han C."/>
            <person name="Goodwin L."/>
            <person name="Chen A."/>
            <person name="Palaniappan K."/>
            <person name="Hauser L."/>
            <person name="Brambilla E.M."/>
            <person name="Rohde M."/>
            <person name="Goker M."/>
            <person name="Detter J.C."/>
            <person name="Woyke T."/>
            <person name="Bristow J."/>
            <person name="Eisen J.A."/>
            <person name="Markowitz V."/>
            <person name="Hugenholtz P."/>
            <person name="Kyrpides N.C."/>
            <person name="Klenk H.P."/>
            <person name="Lapidus A."/>
        </authorList>
    </citation>
    <scope>NUCLEOTIDE SEQUENCE</scope>
    <source>
        <strain evidence="1 2">DSM 18011</strain>
    </source>
</reference>
<dbReference type="eggNOG" id="COG0637">
    <property type="taxonomic scope" value="Bacteria"/>
</dbReference>
<name>F3ZP32_9BACE</name>
<dbReference type="InterPro" id="IPR006439">
    <property type="entry name" value="HAD-SF_hydro_IA"/>
</dbReference>
<dbReference type="InterPro" id="IPR023198">
    <property type="entry name" value="PGP-like_dom2"/>
</dbReference>
<dbReference type="InterPro" id="IPR036412">
    <property type="entry name" value="HAD-like_sf"/>
</dbReference>
<organism evidence="1 2">
    <name type="scientific">Bacteroides coprosuis DSM 18011</name>
    <dbReference type="NCBI Taxonomy" id="679937"/>
    <lineage>
        <taxon>Bacteria</taxon>
        <taxon>Pseudomonadati</taxon>
        <taxon>Bacteroidota</taxon>
        <taxon>Bacteroidia</taxon>
        <taxon>Bacteroidales</taxon>
        <taxon>Bacteroidaceae</taxon>
        <taxon>Bacteroides</taxon>
    </lineage>
</organism>
<dbReference type="Proteomes" id="UP000018439">
    <property type="component" value="Chromosome"/>
</dbReference>